<dbReference type="Gene3D" id="1.10.10.520">
    <property type="entry name" value="Ubiquitin activating enzymes (Uba3). Chain: B, domain 2"/>
    <property type="match status" value="1"/>
</dbReference>
<evidence type="ECO:0000259" key="13">
    <source>
        <dbReference type="Pfam" id="PF14732"/>
    </source>
</evidence>
<keyword evidence="6 8" id="KW-0862">Zinc</keyword>
<dbReference type="InterPro" id="IPR000594">
    <property type="entry name" value="ThiF_NAD_FAD-bd"/>
</dbReference>
<feature type="binding site" evidence="10">
    <location>
        <position position="66"/>
    </location>
    <ligand>
        <name>ATP</name>
        <dbReference type="ChEBI" id="CHEBI:30616"/>
    </ligand>
</feature>
<comment type="pathway">
    <text evidence="1 8">Protein modification; protein sumoylation.</text>
</comment>
<dbReference type="InterPro" id="IPR028077">
    <property type="entry name" value="UAE_UbL_dom"/>
</dbReference>
<feature type="binding site" evidence="10">
    <location>
        <begin position="109"/>
        <end position="114"/>
    </location>
    <ligand>
        <name>ATP</name>
        <dbReference type="ChEBI" id="CHEBI:30616"/>
    </ligand>
</feature>
<dbReference type="EMBL" id="UIVT01000001">
    <property type="protein sequence ID" value="SVP88318.1"/>
    <property type="molecule type" value="Genomic_DNA"/>
</dbReference>
<evidence type="ECO:0000313" key="15">
    <source>
        <dbReference type="EMBL" id="SVP89487.1"/>
    </source>
</evidence>
<proteinExistence type="inferred from homology"/>
<feature type="binding site" evidence="11">
    <location>
        <position position="430"/>
    </location>
    <ligand>
        <name>Zn(2+)</name>
        <dbReference type="ChEBI" id="CHEBI:29105"/>
    </ligand>
</feature>
<dbReference type="SUPFAM" id="SSF69572">
    <property type="entry name" value="Activating enzymes of the ubiquitin-like proteins"/>
    <property type="match status" value="1"/>
</dbReference>
<evidence type="ECO:0000259" key="12">
    <source>
        <dbReference type="Pfam" id="PF00899"/>
    </source>
</evidence>
<comment type="subunit">
    <text evidence="8">Heterodimer.</text>
</comment>
<dbReference type="GO" id="GO:0005737">
    <property type="term" value="C:cytoplasm"/>
    <property type="evidence" value="ECO:0007669"/>
    <property type="project" value="TreeGrafter"/>
</dbReference>
<dbReference type="GO" id="GO:0005524">
    <property type="term" value="F:ATP binding"/>
    <property type="evidence" value="ECO:0007669"/>
    <property type="project" value="UniProtKB-UniRule"/>
</dbReference>
<name>A0A3B0MHJ9_THEAN</name>
<evidence type="ECO:0000256" key="10">
    <source>
        <dbReference type="PIRSR" id="PIRSR039133-2"/>
    </source>
</evidence>
<feature type="domain" description="Ubiquitin/SUMO-activating enzyme ubiquitin-like" evidence="13">
    <location>
        <begin position="442"/>
        <end position="527"/>
    </location>
</feature>
<evidence type="ECO:0000256" key="2">
    <source>
        <dbReference type="ARBA" id="ARBA00005673"/>
    </source>
</evidence>
<dbReference type="GO" id="GO:0016925">
    <property type="term" value="P:protein sumoylation"/>
    <property type="evidence" value="ECO:0007669"/>
    <property type="project" value="UniProtKB-UniRule"/>
</dbReference>
<dbReference type="InterPro" id="IPR023318">
    <property type="entry name" value="Ub_act_enz_dom_a_sf"/>
</dbReference>
<comment type="similarity">
    <text evidence="2 8">Belongs to the ubiquitin-activating E1 family.</text>
</comment>
<dbReference type="EMBL" id="UIVS01000001">
    <property type="protein sequence ID" value="SVP89487.1"/>
    <property type="molecule type" value="Genomic_DNA"/>
</dbReference>
<evidence type="ECO:0000256" key="8">
    <source>
        <dbReference type="PIRNR" id="PIRNR039133"/>
    </source>
</evidence>
<feature type="active site" description="Glycyl thioester intermediate" evidence="9">
    <location>
        <position position="165"/>
    </location>
</feature>
<evidence type="ECO:0000256" key="9">
    <source>
        <dbReference type="PIRSR" id="PIRSR039133-1"/>
    </source>
</evidence>
<dbReference type="GO" id="GO:0046872">
    <property type="term" value="F:metal ion binding"/>
    <property type="evidence" value="ECO:0007669"/>
    <property type="project" value="UniProtKB-KW"/>
</dbReference>
<feature type="binding site" evidence="11">
    <location>
        <position position="150"/>
    </location>
    <ligand>
        <name>Zn(2+)</name>
        <dbReference type="ChEBI" id="CHEBI:29105"/>
    </ligand>
</feature>
<keyword evidence="4 8" id="KW-0547">Nucleotide-binding</keyword>
<dbReference type="AlphaFoldDB" id="A0A3B0MHJ9"/>
<dbReference type="PANTHER" id="PTHR10953:SF5">
    <property type="entry name" value="SUMO-ACTIVATING ENZYME SUBUNIT 2"/>
    <property type="match status" value="1"/>
</dbReference>
<dbReference type="Pfam" id="PF14732">
    <property type="entry name" value="UAE_UbL"/>
    <property type="match status" value="1"/>
</dbReference>
<dbReference type="InterPro" id="IPR045886">
    <property type="entry name" value="ThiF/MoeB/HesA"/>
</dbReference>
<evidence type="ECO:0000256" key="4">
    <source>
        <dbReference type="ARBA" id="ARBA00022741"/>
    </source>
</evidence>
<feature type="binding site" evidence="11">
    <location>
        <position position="153"/>
    </location>
    <ligand>
        <name>Zn(2+)</name>
        <dbReference type="ChEBI" id="CHEBI:29105"/>
    </ligand>
</feature>
<protein>
    <recommendedName>
        <fullName evidence="8">SUMO-activating enzyme subunit</fullName>
    </recommendedName>
</protein>
<evidence type="ECO:0000256" key="1">
    <source>
        <dbReference type="ARBA" id="ARBA00004718"/>
    </source>
</evidence>
<feature type="binding site" evidence="10">
    <location>
        <begin position="18"/>
        <end position="23"/>
    </location>
    <ligand>
        <name>ATP</name>
        <dbReference type="ChEBI" id="CHEBI:30616"/>
    </ligand>
</feature>
<evidence type="ECO:0000256" key="6">
    <source>
        <dbReference type="ARBA" id="ARBA00022833"/>
    </source>
</evidence>
<dbReference type="PIRSF" id="PIRSF039133">
    <property type="entry name" value="SUMO_E1B"/>
    <property type="match status" value="1"/>
</dbReference>
<dbReference type="PANTHER" id="PTHR10953">
    <property type="entry name" value="UBIQUITIN-ACTIVATING ENZYME E1"/>
    <property type="match status" value="1"/>
</dbReference>
<dbReference type="VEuPathDB" id="PiroplasmaDB:TA18995"/>
<dbReference type="Pfam" id="PF00899">
    <property type="entry name" value="ThiF"/>
    <property type="match status" value="1"/>
</dbReference>
<evidence type="ECO:0000256" key="11">
    <source>
        <dbReference type="PIRSR" id="PIRSR039133-3"/>
    </source>
</evidence>
<feature type="binding site" evidence="11">
    <location>
        <position position="433"/>
    </location>
    <ligand>
        <name>Zn(2+)</name>
        <dbReference type="ChEBI" id="CHEBI:29105"/>
    </ligand>
</feature>
<feature type="binding site" evidence="10">
    <location>
        <position position="42"/>
    </location>
    <ligand>
        <name>ATP</name>
        <dbReference type="ChEBI" id="CHEBI:30616"/>
    </ligand>
</feature>
<evidence type="ECO:0000256" key="3">
    <source>
        <dbReference type="ARBA" id="ARBA00022723"/>
    </source>
</evidence>
<evidence type="ECO:0000256" key="7">
    <source>
        <dbReference type="ARBA" id="ARBA00022840"/>
    </source>
</evidence>
<dbReference type="Gene3D" id="3.50.50.80">
    <property type="entry name" value="Ubiquitin-activating enzyme E1, inactive adenylation domain, subdomain 1"/>
    <property type="match status" value="1"/>
</dbReference>
<gene>
    <name evidence="14" type="ORF">TAT_000018300</name>
    <name evidence="15" type="ORF">TAV_000018200</name>
</gene>
<dbReference type="InterPro" id="IPR030661">
    <property type="entry name" value="Uba2"/>
</dbReference>
<dbReference type="GO" id="GO:0031510">
    <property type="term" value="C:SUMO activating enzyme complex"/>
    <property type="evidence" value="ECO:0007669"/>
    <property type="project" value="UniProtKB-UniRule"/>
</dbReference>
<reference evidence="15" key="1">
    <citation type="submission" date="2018-07" db="EMBL/GenBank/DDBJ databases">
        <authorList>
            <person name="Quirk P.G."/>
            <person name="Krulwich T.A."/>
        </authorList>
    </citation>
    <scope>NUCLEOTIDE SEQUENCE</scope>
    <source>
        <strain evidence="15">Anand</strain>
    </source>
</reference>
<keyword evidence="3 8" id="KW-0479">Metal-binding</keyword>
<keyword evidence="7 8" id="KW-0067">ATP-binding</keyword>
<dbReference type="Gene3D" id="3.10.290.20">
    <property type="entry name" value="Ubiquitin-like 2 activating enzyme e1b. Chain: B, domain 3"/>
    <property type="match status" value="1"/>
</dbReference>
<feature type="binding site" evidence="10">
    <location>
        <begin position="50"/>
        <end position="53"/>
    </location>
    <ligand>
        <name>ATP</name>
        <dbReference type="ChEBI" id="CHEBI:30616"/>
    </ligand>
</feature>
<keyword evidence="5 8" id="KW-0833">Ubl conjugation pathway</keyword>
<dbReference type="InterPro" id="IPR035985">
    <property type="entry name" value="Ubiquitin-activating_enz"/>
</dbReference>
<dbReference type="UniPathway" id="UPA00886"/>
<evidence type="ECO:0000256" key="5">
    <source>
        <dbReference type="ARBA" id="ARBA00022786"/>
    </source>
</evidence>
<sequence>MLDEYYEYLNNASILLVGAGGIGCEVIKNLMLNGVKKLTIVDMDTIDVSNLNRQFLYLPEHVNKYKAEVARMRALEINPKSEVKSLVCDVNSWEPNDLLQYDVVLNALDNIKARSHINYCCIQSGVPLIESGSTGYNGQVYPIVKDMTKCYECDPLPKTSSIPVCSIRQIPEKPTHCIAWARMLYQLLFGTPDNNNLLTDLSVPTLPDLNNLDEPVVVDYLNRIFDFLFNSEVKSLLKMEEVWINRDPPKPLEHQFTLKRKANQIAKTSEDETLKDLEKETPNSKRNKFVVLELEELYDQFSTSVKEILLNNSDMVGSLIFSKNDEVCVDFVSSAANLRMINFGIKPLSTWDVQSIAGSIVPAIASTNAIVASFQVVQLLHLLKFLKSNDKSLDTYCRKVWIKSSVMGSNPLVKGKLSQPELLEPPNPKCTTCQQKSFKVKIKSLDLTLHDFVQSVLSKSMGLEMVSLDFNLKNIYDGEEFEEDPEYSKAVRKNSLKFYGLSDNSILTVTDLNGDSQFELVLQLDDGLKSNFLLLYYFISQFYH</sequence>
<organism evidence="15">
    <name type="scientific">Theileria annulata</name>
    <dbReference type="NCBI Taxonomy" id="5874"/>
    <lineage>
        <taxon>Eukaryota</taxon>
        <taxon>Sar</taxon>
        <taxon>Alveolata</taxon>
        <taxon>Apicomplexa</taxon>
        <taxon>Aconoidasida</taxon>
        <taxon>Piroplasmida</taxon>
        <taxon>Theileriidae</taxon>
        <taxon>Theileria</taxon>
    </lineage>
</organism>
<evidence type="ECO:0000313" key="14">
    <source>
        <dbReference type="EMBL" id="SVP88318.1"/>
    </source>
</evidence>
<accession>A0A3B0MHJ9</accession>
<dbReference type="InterPro" id="IPR042449">
    <property type="entry name" value="Ub-E1_IAD_1"/>
</dbReference>
<dbReference type="GO" id="GO:0019948">
    <property type="term" value="F:SUMO activating enzyme activity"/>
    <property type="evidence" value="ECO:0007669"/>
    <property type="project" value="UniProtKB-UniRule"/>
</dbReference>
<feature type="domain" description="THIF-type NAD/FAD binding fold" evidence="12">
    <location>
        <begin position="5"/>
        <end position="385"/>
    </location>
</feature>
<dbReference type="FunFam" id="3.50.50.80:FF:000002">
    <property type="entry name" value="SUMO-activating enzyme subunit 2"/>
    <property type="match status" value="1"/>
</dbReference>